<accession>A0AAV1XQ75</accession>
<name>A0AAV1XQ75_LUPLU</name>
<protein>
    <submittedName>
        <fullName evidence="1">Uncharacterized protein</fullName>
    </submittedName>
</protein>
<keyword evidence="2" id="KW-1185">Reference proteome</keyword>
<reference evidence="1 2" key="1">
    <citation type="submission" date="2024-03" db="EMBL/GenBank/DDBJ databases">
        <authorList>
            <person name="Martinez-Hernandez J."/>
        </authorList>
    </citation>
    <scope>NUCLEOTIDE SEQUENCE [LARGE SCALE GENOMIC DNA]</scope>
</reference>
<dbReference type="EMBL" id="CAXHTB010000017">
    <property type="protein sequence ID" value="CAL0323387.1"/>
    <property type="molecule type" value="Genomic_DNA"/>
</dbReference>
<evidence type="ECO:0000313" key="2">
    <source>
        <dbReference type="Proteomes" id="UP001497480"/>
    </source>
</evidence>
<dbReference type="AlphaFoldDB" id="A0AAV1XQ75"/>
<evidence type="ECO:0000313" key="1">
    <source>
        <dbReference type="EMBL" id="CAL0323387.1"/>
    </source>
</evidence>
<organism evidence="1 2">
    <name type="scientific">Lupinus luteus</name>
    <name type="common">European yellow lupine</name>
    <dbReference type="NCBI Taxonomy" id="3873"/>
    <lineage>
        <taxon>Eukaryota</taxon>
        <taxon>Viridiplantae</taxon>
        <taxon>Streptophyta</taxon>
        <taxon>Embryophyta</taxon>
        <taxon>Tracheophyta</taxon>
        <taxon>Spermatophyta</taxon>
        <taxon>Magnoliopsida</taxon>
        <taxon>eudicotyledons</taxon>
        <taxon>Gunneridae</taxon>
        <taxon>Pentapetalae</taxon>
        <taxon>rosids</taxon>
        <taxon>fabids</taxon>
        <taxon>Fabales</taxon>
        <taxon>Fabaceae</taxon>
        <taxon>Papilionoideae</taxon>
        <taxon>50 kb inversion clade</taxon>
        <taxon>genistoids sensu lato</taxon>
        <taxon>core genistoids</taxon>
        <taxon>Genisteae</taxon>
        <taxon>Lupinus</taxon>
    </lineage>
</organism>
<dbReference type="Proteomes" id="UP001497480">
    <property type="component" value="Unassembled WGS sequence"/>
</dbReference>
<sequence>MGVSQKNDYIKEDIKSCVHDENLMEENLSTMKDVIRLIIKEEEEKRANEYGSRKSMHELVNLDTLDGSFPIFS</sequence>
<comment type="caution">
    <text evidence="1">The sequence shown here is derived from an EMBL/GenBank/DDBJ whole genome shotgun (WGS) entry which is preliminary data.</text>
</comment>
<gene>
    <name evidence="1" type="ORF">LLUT_LOCUS24447</name>
</gene>
<proteinExistence type="predicted"/>